<dbReference type="InterPro" id="IPR006913">
    <property type="entry name" value="CENP-V/GFA"/>
</dbReference>
<keyword evidence="7" id="KW-1185">Reference proteome</keyword>
<keyword evidence="3" id="KW-0862">Zinc</keyword>
<evidence type="ECO:0000313" key="6">
    <source>
        <dbReference type="EMBL" id="SDE69894.1"/>
    </source>
</evidence>
<keyword evidence="2" id="KW-0479">Metal-binding</keyword>
<dbReference type="OrthoDB" id="9807246at2"/>
<dbReference type="InterPro" id="IPR011057">
    <property type="entry name" value="Mss4-like_sf"/>
</dbReference>
<accession>A0A1G7F1S6</accession>
<evidence type="ECO:0000259" key="5">
    <source>
        <dbReference type="PROSITE" id="PS51891"/>
    </source>
</evidence>
<dbReference type="AlphaFoldDB" id="A0A1G7F1S6"/>
<reference evidence="7" key="1">
    <citation type="submission" date="2016-10" db="EMBL/GenBank/DDBJ databases">
        <authorList>
            <person name="Varghese N."/>
            <person name="Submissions S."/>
        </authorList>
    </citation>
    <scope>NUCLEOTIDE SEQUENCE [LARGE SCALE GENOMIC DNA]</scope>
    <source>
        <strain evidence="7">DSM 10146</strain>
    </source>
</reference>
<dbReference type="GO" id="GO:0046872">
    <property type="term" value="F:metal ion binding"/>
    <property type="evidence" value="ECO:0007669"/>
    <property type="project" value="UniProtKB-KW"/>
</dbReference>
<evidence type="ECO:0000256" key="4">
    <source>
        <dbReference type="ARBA" id="ARBA00023239"/>
    </source>
</evidence>
<dbReference type="PANTHER" id="PTHR33337">
    <property type="entry name" value="GFA DOMAIN-CONTAINING PROTEIN"/>
    <property type="match status" value="1"/>
</dbReference>
<evidence type="ECO:0000313" key="7">
    <source>
        <dbReference type="Proteomes" id="UP000198994"/>
    </source>
</evidence>
<dbReference type="PROSITE" id="PS51891">
    <property type="entry name" value="CENP_V_GFA"/>
    <property type="match status" value="1"/>
</dbReference>
<comment type="similarity">
    <text evidence="1">Belongs to the Gfa family.</text>
</comment>
<evidence type="ECO:0000256" key="2">
    <source>
        <dbReference type="ARBA" id="ARBA00022723"/>
    </source>
</evidence>
<keyword evidence="4" id="KW-0456">Lyase</keyword>
<dbReference type="Gene3D" id="3.90.1590.10">
    <property type="entry name" value="glutathione-dependent formaldehyde- activating enzyme (gfa)"/>
    <property type="match status" value="1"/>
</dbReference>
<dbReference type="Proteomes" id="UP000198994">
    <property type="component" value="Unassembled WGS sequence"/>
</dbReference>
<dbReference type="PANTHER" id="PTHR33337:SF33">
    <property type="entry name" value="CENP-V_GFA DOMAIN-CONTAINING PROTEIN"/>
    <property type="match status" value="1"/>
</dbReference>
<evidence type="ECO:0000256" key="1">
    <source>
        <dbReference type="ARBA" id="ARBA00005495"/>
    </source>
</evidence>
<gene>
    <name evidence="6" type="ORF">SAMN04488105_106213</name>
</gene>
<name>A0A1G7F1S6_9RHOB</name>
<evidence type="ECO:0000256" key="3">
    <source>
        <dbReference type="ARBA" id="ARBA00022833"/>
    </source>
</evidence>
<dbReference type="STRING" id="282683.SAMN04488105_106213"/>
<dbReference type="Pfam" id="PF04828">
    <property type="entry name" value="GFA"/>
    <property type="match status" value="1"/>
</dbReference>
<proteinExistence type="inferred from homology"/>
<dbReference type="GO" id="GO:0016846">
    <property type="term" value="F:carbon-sulfur lyase activity"/>
    <property type="evidence" value="ECO:0007669"/>
    <property type="project" value="InterPro"/>
</dbReference>
<feature type="domain" description="CENP-V/GFA" evidence="5">
    <location>
        <begin position="1"/>
        <end position="120"/>
    </location>
</feature>
<sequence length="162" mass="17965">MQGHCTCGEIAYRLAEAPLVVHCCHCTWCQRETGSAFALNALIETRHIKLLSGRPGERLVPSASGKGQTMVGCATCGCTLWSHYSGAGRGFAFVRAGTLVDAARITPDVHIYTTTAHPWITFPEGAQVFPEYYRRSTTWRPEALARREAELERLAQEQQQQQ</sequence>
<protein>
    <submittedName>
        <fullName evidence="6">Uncharacterized conserved protein</fullName>
    </submittedName>
</protein>
<dbReference type="RefSeq" id="WP_008883054.1">
    <property type="nucleotide sequence ID" value="NZ_FNAV01000006.1"/>
</dbReference>
<dbReference type="EMBL" id="FNAV01000006">
    <property type="protein sequence ID" value="SDE69894.1"/>
    <property type="molecule type" value="Genomic_DNA"/>
</dbReference>
<organism evidence="6 7">
    <name type="scientific">Salipiger thiooxidans</name>
    <dbReference type="NCBI Taxonomy" id="282683"/>
    <lineage>
        <taxon>Bacteria</taxon>
        <taxon>Pseudomonadati</taxon>
        <taxon>Pseudomonadota</taxon>
        <taxon>Alphaproteobacteria</taxon>
        <taxon>Rhodobacterales</taxon>
        <taxon>Roseobacteraceae</taxon>
        <taxon>Salipiger</taxon>
    </lineage>
</organism>
<dbReference type="SUPFAM" id="SSF51316">
    <property type="entry name" value="Mss4-like"/>
    <property type="match status" value="1"/>
</dbReference>